<dbReference type="Proteomes" id="UP000789508">
    <property type="component" value="Unassembled WGS sequence"/>
</dbReference>
<accession>A0A9N9C3L9</accession>
<sequence length="47" mass="5567">MTTEIAKLLTTTHHENFRKLYEMSKFRDVSIVVGQEPNKQTFEQNIL</sequence>
<name>A0A9N9C3L9_9GLOM</name>
<organism evidence="1 2">
    <name type="scientific">Ambispora leptoticha</name>
    <dbReference type="NCBI Taxonomy" id="144679"/>
    <lineage>
        <taxon>Eukaryota</taxon>
        <taxon>Fungi</taxon>
        <taxon>Fungi incertae sedis</taxon>
        <taxon>Mucoromycota</taxon>
        <taxon>Glomeromycotina</taxon>
        <taxon>Glomeromycetes</taxon>
        <taxon>Archaeosporales</taxon>
        <taxon>Ambisporaceae</taxon>
        <taxon>Ambispora</taxon>
    </lineage>
</organism>
<proteinExistence type="predicted"/>
<dbReference type="EMBL" id="CAJVPS010003508">
    <property type="protein sequence ID" value="CAG8590301.1"/>
    <property type="molecule type" value="Genomic_DNA"/>
</dbReference>
<feature type="non-terminal residue" evidence="1">
    <location>
        <position position="47"/>
    </location>
</feature>
<dbReference type="AlphaFoldDB" id="A0A9N9C3L9"/>
<protein>
    <submittedName>
        <fullName evidence="1">12999_t:CDS:1</fullName>
    </submittedName>
</protein>
<evidence type="ECO:0000313" key="2">
    <source>
        <dbReference type="Proteomes" id="UP000789508"/>
    </source>
</evidence>
<keyword evidence="2" id="KW-1185">Reference proteome</keyword>
<gene>
    <name evidence="1" type="ORF">ALEPTO_LOCUS7674</name>
</gene>
<comment type="caution">
    <text evidence="1">The sequence shown here is derived from an EMBL/GenBank/DDBJ whole genome shotgun (WGS) entry which is preliminary data.</text>
</comment>
<reference evidence="1" key="1">
    <citation type="submission" date="2021-06" db="EMBL/GenBank/DDBJ databases">
        <authorList>
            <person name="Kallberg Y."/>
            <person name="Tangrot J."/>
            <person name="Rosling A."/>
        </authorList>
    </citation>
    <scope>NUCLEOTIDE SEQUENCE</scope>
    <source>
        <strain evidence="1">FL130A</strain>
    </source>
</reference>
<evidence type="ECO:0000313" key="1">
    <source>
        <dbReference type="EMBL" id="CAG8590301.1"/>
    </source>
</evidence>